<evidence type="ECO:0000256" key="7">
    <source>
        <dbReference type="ARBA" id="ARBA00022723"/>
    </source>
</evidence>
<evidence type="ECO:0000256" key="9">
    <source>
        <dbReference type="ARBA" id="ARBA00022741"/>
    </source>
</evidence>
<comment type="catalytic activity">
    <reaction evidence="15 17">
        <text>hydrogencarbonate + L-glutamine + 2 ATP + H2O = carbamoyl phosphate + L-glutamate + 2 ADP + phosphate + 2 H(+)</text>
        <dbReference type="Rhea" id="RHEA:18633"/>
        <dbReference type="ChEBI" id="CHEBI:15377"/>
        <dbReference type="ChEBI" id="CHEBI:15378"/>
        <dbReference type="ChEBI" id="CHEBI:17544"/>
        <dbReference type="ChEBI" id="CHEBI:29985"/>
        <dbReference type="ChEBI" id="CHEBI:30616"/>
        <dbReference type="ChEBI" id="CHEBI:43474"/>
        <dbReference type="ChEBI" id="CHEBI:58228"/>
        <dbReference type="ChEBI" id="CHEBI:58359"/>
        <dbReference type="ChEBI" id="CHEBI:456216"/>
        <dbReference type="EC" id="6.3.5.5"/>
    </reaction>
</comment>
<dbReference type="GO" id="GO:0006526">
    <property type="term" value="P:L-arginine biosynthetic process"/>
    <property type="evidence" value="ECO:0007669"/>
    <property type="project" value="UniProtKB-UniRule"/>
</dbReference>
<keyword evidence="10 17" id="KW-0067">ATP-binding</keyword>
<dbReference type="Gene3D" id="3.40.50.1380">
    <property type="entry name" value="Methylglyoxal synthase-like domain"/>
    <property type="match status" value="1"/>
</dbReference>
<feature type="binding site" evidence="17">
    <location>
        <position position="300"/>
    </location>
    <ligand>
        <name>Mg(2+)</name>
        <dbReference type="ChEBI" id="CHEBI:18420"/>
        <label>2</label>
    </ligand>
</feature>
<feature type="binding site" evidence="17">
    <location>
        <position position="284"/>
    </location>
    <ligand>
        <name>Mg(2+)</name>
        <dbReference type="ChEBI" id="CHEBI:18420"/>
        <label>1</label>
    </ligand>
</feature>
<dbReference type="InterPro" id="IPR036897">
    <property type="entry name" value="CarbamoylP_synth_lsu_oligo_sf"/>
</dbReference>
<keyword evidence="4 17" id="KW-0055">Arginine biosynthesis</keyword>
<dbReference type="SUPFAM" id="SSF48108">
    <property type="entry name" value="Carbamoyl phosphate synthetase, large subunit connection domain"/>
    <property type="match status" value="1"/>
</dbReference>
<dbReference type="InterPro" id="IPR005479">
    <property type="entry name" value="CPAse_ATP-bd"/>
</dbReference>
<feature type="binding site" evidence="17">
    <location>
        <position position="298"/>
    </location>
    <ligand>
        <name>ATP</name>
        <dbReference type="ChEBI" id="CHEBI:30616"/>
        <label>1</label>
    </ligand>
</feature>
<feature type="binding site" evidence="17">
    <location>
        <position position="300"/>
    </location>
    <ligand>
        <name>Mn(2+)</name>
        <dbReference type="ChEBI" id="CHEBI:29035"/>
        <label>2</label>
    </ligand>
</feature>
<feature type="binding site" evidence="17">
    <location>
        <position position="175"/>
    </location>
    <ligand>
        <name>ATP</name>
        <dbReference type="ChEBI" id="CHEBI:30616"/>
        <label>1</label>
    </ligand>
</feature>
<feature type="binding site" evidence="17">
    <location>
        <position position="215"/>
    </location>
    <ligand>
        <name>ATP</name>
        <dbReference type="ChEBI" id="CHEBI:30616"/>
        <label>1</label>
    </ligand>
</feature>
<dbReference type="Pfam" id="PF02786">
    <property type="entry name" value="CPSase_L_D2"/>
    <property type="match status" value="2"/>
</dbReference>
<feature type="binding site" evidence="17">
    <location>
        <position position="176"/>
    </location>
    <ligand>
        <name>ATP</name>
        <dbReference type="ChEBI" id="CHEBI:30616"/>
        <label>1</label>
    </ligand>
</feature>
<reference evidence="20" key="1">
    <citation type="submission" date="2020-10" db="EMBL/GenBank/DDBJ databases">
        <authorList>
            <person name="Gilroy R."/>
        </authorList>
    </citation>
    <scope>NUCLEOTIDE SEQUENCE</scope>
    <source>
        <strain evidence="20">CHK157-1446</strain>
    </source>
</reference>
<dbReference type="EMBL" id="DVIR01000039">
    <property type="protein sequence ID" value="HIS24609.1"/>
    <property type="molecule type" value="Genomic_DNA"/>
</dbReference>
<feature type="binding site" evidence="17">
    <location>
        <position position="778"/>
    </location>
    <ligand>
        <name>ATP</name>
        <dbReference type="ChEBI" id="CHEBI:30616"/>
        <label>2</label>
    </ligand>
</feature>
<dbReference type="SMART" id="SM01096">
    <property type="entry name" value="CPSase_L_D3"/>
    <property type="match status" value="1"/>
</dbReference>
<dbReference type="FunFam" id="3.30.470.20:FF:000026">
    <property type="entry name" value="Carbamoyl-phosphate synthase large chain"/>
    <property type="match status" value="1"/>
</dbReference>
<feature type="domain" description="ATP-grasp" evidence="18">
    <location>
        <begin position="670"/>
        <end position="861"/>
    </location>
</feature>
<dbReference type="Gene3D" id="3.40.50.20">
    <property type="match status" value="2"/>
</dbReference>
<feature type="binding site" evidence="17">
    <location>
        <position position="832"/>
    </location>
    <ligand>
        <name>Mg(2+)</name>
        <dbReference type="ChEBI" id="CHEBI:18420"/>
        <label>3</label>
    </ligand>
</feature>
<dbReference type="GO" id="GO:0044205">
    <property type="term" value="P:'de novo' UMP biosynthetic process"/>
    <property type="evidence" value="ECO:0007669"/>
    <property type="project" value="UniProtKB-UniRule"/>
</dbReference>
<accession>A0A9D1ENW6</accession>
<evidence type="ECO:0000256" key="15">
    <source>
        <dbReference type="ARBA" id="ARBA00048816"/>
    </source>
</evidence>
<dbReference type="EC" id="6.3.4.16" evidence="17"/>
<keyword evidence="8 17" id="KW-0677">Repeat</keyword>
<dbReference type="NCBIfam" id="NF009455">
    <property type="entry name" value="PRK12815.1"/>
    <property type="match status" value="1"/>
</dbReference>
<name>A0A9D1ENW6_9FIRM</name>
<gene>
    <name evidence="17 20" type="primary">carB</name>
    <name evidence="20" type="ORF">IAD01_04310</name>
</gene>
<dbReference type="FunFam" id="1.10.1030.10:FF:000002">
    <property type="entry name" value="Carbamoyl-phosphate synthase large chain"/>
    <property type="match status" value="1"/>
</dbReference>
<keyword evidence="7" id="KW-0479">Metal-binding</keyword>
<dbReference type="InterPro" id="IPR005480">
    <property type="entry name" value="CPSase_lsu_oligo"/>
</dbReference>
<feature type="binding site" evidence="17">
    <location>
        <position position="298"/>
    </location>
    <ligand>
        <name>Mg(2+)</name>
        <dbReference type="ChEBI" id="CHEBI:18420"/>
        <label>1</label>
    </ligand>
</feature>
<comment type="caution">
    <text evidence="20">The sequence shown here is derived from an EMBL/GenBank/DDBJ whole genome shotgun (WGS) entry which is preliminary data.</text>
</comment>
<dbReference type="GO" id="GO:0005737">
    <property type="term" value="C:cytoplasm"/>
    <property type="evidence" value="ECO:0007669"/>
    <property type="project" value="TreeGrafter"/>
</dbReference>
<dbReference type="NCBIfam" id="TIGR01369">
    <property type="entry name" value="CPSaseII_lrg"/>
    <property type="match status" value="1"/>
</dbReference>
<dbReference type="FunFam" id="3.30.1490.20:FF:000001">
    <property type="entry name" value="Carbamoyl-phosphate synthase large chain"/>
    <property type="match status" value="1"/>
</dbReference>
<feature type="binding site" evidence="17">
    <location>
        <position position="834"/>
    </location>
    <ligand>
        <name>Mn(2+)</name>
        <dbReference type="ChEBI" id="CHEBI:29035"/>
        <label>4</label>
    </ligand>
</feature>
<dbReference type="GO" id="GO:0004087">
    <property type="term" value="F:carbamoyl-phosphate synthase (ammonia) activity"/>
    <property type="evidence" value="ECO:0007669"/>
    <property type="project" value="UniProtKB-EC"/>
</dbReference>
<feature type="binding site" evidence="17">
    <location>
        <position position="243"/>
    </location>
    <ligand>
        <name>ATP</name>
        <dbReference type="ChEBI" id="CHEBI:30616"/>
        <label>1</label>
    </ligand>
</feature>
<dbReference type="PROSITE" id="PS51855">
    <property type="entry name" value="MGS"/>
    <property type="match status" value="1"/>
</dbReference>
<reference evidence="20" key="2">
    <citation type="journal article" date="2021" name="PeerJ">
        <title>Extensive microbial diversity within the chicken gut microbiome revealed by metagenomics and culture.</title>
        <authorList>
            <person name="Gilroy R."/>
            <person name="Ravi A."/>
            <person name="Getino M."/>
            <person name="Pursley I."/>
            <person name="Horton D.L."/>
            <person name="Alikhan N.F."/>
            <person name="Baker D."/>
            <person name="Gharbi K."/>
            <person name="Hall N."/>
            <person name="Watson M."/>
            <person name="Adriaenssens E.M."/>
            <person name="Foster-Nyarko E."/>
            <person name="Jarju S."/>
            <person name="Secka A."/>
            <person name="Antonio M."/>
            <person name="Oren A."/>
            <person name="Chaudhuri R.R."/>
            <person name="La Ragione R."/>
            <person name="Hildebrand F."/>
            <person name="Pallen M.J."/>
        </authorList>
    </citation>
    <scope>NUCLEOTIDE SEQUENCE</scope>
    <source>
        <strain evidence="20">CHK157-1446</strain>
    </source>
</reference>
<dbReference type="GO" id="GO:0004088">
    <property type="term" value="F:carbamoyl-phosphate synthase (glutamine-hydrolyzing) activity"/>
    <property type="evidence" value="ECO:0007669"/>
    <property type="project" value="UniProtKB-UniRule"/>
</dbReference>
<dbReference type="InterPro" id="IPR058047">
    <property type="entry name" value="CPSase_preATP-grasp"/>
</dbReference>
<feature type="binding site" evidence="17">
    <location>
        <position position="834"/>
    </location>
    <ligand>
        <name>Mg(2+)</name>
        <dbReference type="ChEBI" id="CHEBI:18420"/>
        <label>4</label>
    </ligand>
</feature>
<dbReference type="FunFam" id="3.40.50.20:FF:000001">
    <property type="entry name" value="Carbamoyl-phosphate synthase large chain"/>
    <property type="match status" value="2"/>
</dbReference>
<dbReference type="GO" id="GO:0006541">
    <property type="term" value="P:glutamine metabolic process"/>
    <property type="evidence" value="ECO:0007669"/>
    <property type="project" value="TreeGrafter"/>
</dbReference>
<comment type="cofactor">
    <cofactor evidence="1">
        <name>Mn(2+)</name>
        <dbReference type="ChEBI" id="CHEBI:29035"/>
    </cofactor>
</comment>
<dbReference type="Pfam" id="PF02787">
    <property type="entry name" value="CPSase_L_D3"/>
    <property type="match status" value="1"/>
</dbReference>
<comment type="subunit">
    <text evidence="17">Composed of two chains; the small (or glutamine) chain promotes the hydrolysis of glutamine to ammonia, which is used by the large (or ammonia) chain to synthesize carbamoyl phosphate. Tetramer of heterodimers (alpha,beta)4.</text>
</comment>
<sequence>MPKRTDIKKVLVIGSGPIVIGQAAEFDYAGTQACLALKEEGYEVILVNSNPATIMTDTSIADKVYMEPLTLEFVARICRYERPDAIVPGIGGQTGLNLAMQLYKKGVLKECEIELLGTDAESIEMAEDRELFKELCQRIGEPVVPSQITYSVEEALEAAEKIGYPVILRPAFTLGGTGGGFANNPDEMREMMKNALALSPVHQVLVEKSIKGYKEIEYEVMRDANDTAITVCNMENLDPVGIHTGDSIVVAPSQTLTNKEYHMLRDSALKIIRALKVKGGCNVQFALDPQSFKYYVIEVNPRVSRSSALASKASGYPIARVSAKIAVGMNLDEIQLANTPACFEPTLDYVVTKMPRFPFDKFTTASNVLSTQMKATGEVMSVGRTLEESLLKAIRSLEDGKNHIHMAKFDSEHMTVDQLLDYIKDGTDDRIYAISQLMWMGVDHSRICDVTQIDMFFLDKIKKIVDLEKELEQNPGSIDMLREAKKSGFSDSYIAELWGISEDEVYELRRKLGIFPVYKMIDTCASEFESYVPYFYSTYEDENESIVSDRKKIIVLGSGPIRIGQGVEFDYSTVHAIHAIRDAGYEAIVINNNPETVSTDYTTADKLYFEPLTVEDVMNIIELEKPEGVIATLGGQTAVNLAEPLTRRGVKIIGTDCVGIEKAENRDAFDEVIKSLNIPNPKGEAVTDIESGVAAAERIGYPVLVRPSFVLGGRAMEIVANEQMLRHYLKNAVEIDEDKPVLVDKYIVGKEVEVDAICDGEKVFIPGIMELVERTGVHSGDSMSVYPPFTISEKVKDTIADYTTRLGIGIGIVGLFNIQFIVDSNDNVYVIEVNPRASRSVPFLSKSTGINLVKIATKVMLGESLESQGITEMRPKDKTRWYVKAPAFSFEKLSGMDAYLSPEMKSTGEAIGYDDKLNRALYKALQASGIKMKEYGTVVVTIADEDKEEALPLIRRFYNLGFNIEATLGTANFLKKHGIRTRVKGKLSEGSDEILQSIRAGYVSYIINTRAILSGVHYEDGVAIRRCAVQNGVTMFTSLDTVKIVLDVLEEIIPSISTIDA</sequence>
<dbReference type="PROSITE" id="PS00867">
    <property type="entry name" value="CPSASE_2"/>
    <property type="match status" value="2"/>
</dbReference>
<evidence type="ECO:0000256" key="16">
    <source>
        <dbReference type="ARBA" id="ARBA00060037"/>
    </source>
</evidence>
<feature type="binding site" evidence="17">
    <location>
        <position position="706"/>
    </location>
    <ligand>
        <name>ATP</name>
        <dbReference type="ChEBI" id="CHEBI:30616"/>
        <label>2</label>
    </ligand>
</feature>
<feature type="binding site" evidence="17">
    <location>
        <position position="745"/>
    </location>
    <ligand>
        <name>ATP</name>
        <dbReference type="ChEBI" id="CHEBI:30616"/>
        <label>2</label>
    </ligand>
</feature>
<comment type="cofactor">
    <cofactor evidence="17">
        <name>Mg(2+)</name>
        <dbReference type="ChEBI" id="CHEBI:18420"/>
    </cofactor>
    <cofactor evidence="17">
        <name>Mn(2+)</name>
        <dbReference type="ChEBI" id="CHEBI:29035"/>
    </cofactor>
    <text evidence="17">Binds 4 Mg(2+) or Mn(2+) ions per subunit.</text>
</comment>
<evidence type="ECO:0000256" key="3">
    <source>
        <dbReference type="ARBA" id="ARBA00009799"/>
    </source>
</evidence>
<feature type="domain" description="MGS-like" evidence="19">
    <location>
        <begin position="930"/>
        <end position="1061"/>
    </location>
</feature>
<dbReference type="GO" id="GO:0005524">
    <property type="term" value="F:ATP binding"/>
    <property type="evidence" value="ECO:0007669"/>
    <property type="project" value="UniProtKB-UniRule"/>
</dbReference>
<comment type="pathway">
    <text evidence="2 17">Amino-acid biosynthesis; L-arginine biosynthesis; carbamoyl phosphate from bicarbonate: step 1/1.</text>
</comment>
<protein>
    <recommendedName>
        <fullName evidence="17">Carbamoyl phosphate synthase large chain</fullName>
        <ecNumber evidence="17">6.3.4.16</ecNumber>
        <ecNumber evidence="17">6.3.5.5</ecNumber>
    </recommendedName>
    <alternativeName>
        <fullName evidence="17">Carbamoyl phosphate synthetase ammonia chain</fullName>
    </alternativeName>
</protein>
<feature type="binding site" evidence="17">
    <location>
        <position position="210"/>
    </location>
    <ligand>
        <name>ATP</name>
        <dbReference type="ChEBI" id="CHEBI:30616"/>
        <label>1</label>
    </ligand>
</feature>
<dbReference type="Gene3D" id="3.30.470.20">
    <property type="entry name" value="ATP-grasp fold, B domain"/>
    <property type="match status" value="2"/>
</dbReference>
<dbReference type="EC" id="6.3.5.5" evidence="17"/>
<evidence type="ECO:0000256" key="2">
    <source>
        <dbReference type="ARBA" id="ARBA00005077"/>
    </source>
</evidence>
<proteinExistence type="inferred from homology"/>
<keyword evidence="12 17" id="KW-0665">Pyrimidine biosynthesis</keyword>
<evidence type="ECO:0000259" key="18">
    <source>
        <dbReference type="PROSITE" id="PS50975"/>
    </source>
</evidence>
<comment type="pathway">
    <text evidence="17">Pyrimidine metabolism; UMP biosynthesis via de novo pathway; (S)-dihydroorotate from bicarbonate: step 1/3.</text>
</comment>
<dbReference type="InterPro" id="IPR011607">
    <property type="entry name" value="MGS-like_dom"/>
</dbReference>
<dbReference type="InterPro" id="IPR016185">
    <property type="entry name" value="PreATP-grasp_dom_sf"/>
</dbReference>
<dbReference type="GO" id="GO:0046872">
    <property type="term" value="F:metal ion binding"/>
    <property type="evidence" value="ECO:0007669"/>
    <property type="project" value="UniProtKB-KW"/>
</dbReference>
<dbReference type="SUPFAM" id="SSF52335">
    <property type="entry name" value="Methylglyoxal synthase-like"/>
    <property type="match status" value="1"/>
</dbReference>
<feature type="binding site" evidence="17">
    <location>
        <position position="819"/>
    </location>
    <ligand>
        <name>ATP</name>
        <dbReference type="ChEBI" id="CHEBI:30616"/>
        <label>2</label>
    </ligand>
</feature>
<dbReference type="PROSITE" id="PS50975">
    <property type="entry name" value="ATP_GRASP"/>
    <property type="match status" value="2"/>
</dbReference>
<feature type="domain" description="ATP-grasp" evidence="18">
    <location>
        <begin position="133"/>
        <end position="327"/>
    </location>
</feature>
<feature type="binding site" evidence="17">
    <location>
        <position position="832"/>
    </location>
    <ligand>
        <name>Mg(2+)</name>
        <dbReference type="ChEBI" id="CHEBI:18420"/>
        <label>4</label>
    </ligand>
</feature>
<feature type="binding site" evidence="17">
    <location>
        <position position="298"/>
    </location>
    <ligand>
        <name>Mg(2+)</name>
        <dbReference type="ChEBI" id="CHEBI:18420"/>
        <label>2</label>
    </ligand>
</feature>
<comment type="function">
    <text evidence="17">Large subunit of the glutamine-dependent carbamoyl phosphate synthetase (CPSase). CPSase catalyzes the formation of carbamoyl phosphate from the ammonia moiety of glutamine, carbonate, and phosphate donated by ATP, constituting the first step of 2 biosynthetic pathways, one leading to arginine and/or urea and the other to pyrimidine nucleotides. The large subunit (synthetase) binds the substrates ammonia (free or transferred from glutamine from the small subunit), hydrogencarbonate and ATP and carries out an ATP-coupled ligase reaction, activating hydrogencarbonate by forming carboxy phosphate which reacts with ammonia to form carbamoyl phosphate.</text>
</comment>
<feature type="binding site" evidence="17">
    <location>
        <position position="819"/>
    </location>
    <ligand>
        <name>Mg(2+)</name>
        <dbReference type="ChEBI" id="CHEBI:18420"/>
        <label>3</label>
    </ligand>
</feature>
<dbReference type="NCBIfam" id="NF003671">
    <property type="entry name" value="PRK05294.1"/>
    <property type="match status" value="1"/>
</dbReference>
<comment type="caution">
    <text evidence="17">Lacks conserved residue(s) required for the propagation of feature annotation.</text>
</comment>
<dbReference type="CDD" id="cd01424">
    <property type="entry name" value="MGS_CPS_II"/>
    <property type="match status" value="1"/>
</dbReference>
<dbReference type="SUPFAM" id="SSF52440">
    <property type="entry name" value="PreATP-grasp domain"/>
    <property type="match status" value="2"/>
</dbReference>
<feature type="region of interest" description="Allosteric domain" evidence="17">
    <location>
        <begin position="930"/>
        <end position="1061"/>
    </location>
</feature>
<evidence type="ECO:0000256" key="8">
    <source>
        <dbReference type="ARBA" id="ARBA00022737"/>
    </source>
</evidence>
<dbReference type="PROSITE" id="PS00866">
    <property type="entry name" value="CPSASE_1"/>
    <property type="match status" value="2"/>
</dbReference>
<keyword evidence="13" id="KW-0464">Manganese</keyword>
<feature type="binding site" evidence="17">
    <location>
        <position position="169"/>
    </location>
    <ligand>
        <name>ATP</name>
        <dbReference type="ChEBI" id="CHEBI:30616"/>
        <label>1</label>
    </ligand>
</feature>
<dbReference type="SMART" id="SM00851">
    <property type="entry name" value="MGS"/>
    <property type="match status" value="1"/>
</dbReference>
<keyword evidence="6 17" id="KW-0028">Amino-acid biosynthesis</keyword>
<evidence type="ECO:0000256" key="6">
    <source>
        <dbReference type="ARBA" id="ARBA00022605"/>
    </source>
</evidence>
<feature type="binding site" evidence="17">
    <location>
        <position position="129"/>
    </location>
    <ligand>
        <name>ATP</name>
        <dbReference type="ChEBI" id="CHEBI:30616"/>
        <label>1</label>
    </ligand>
</feature>
<evidence type="ECO:0000256" key="4">
    <source>
        <dbReference type="ARBA" id="ARBA00022571"/>
    </source>
</evidence>
<feature type="binding site" evidence="17">
    <location>
        <position position="832"/>
    </location>
    <ligand>
        <name>Mn(2+)</name>
        <dbReference type="ChEBI" id="CHEBI:29035"/>
        <label>3</label>
    </ligand>
</feature>
<feature type="binding site" evidence="17">
    <location>
        <position position="832"/>
    </location>
    <ligand>
        <name>ATP</name>
        <dbReference type="ChEBI" id="CHEBI:30616"/>
        <label>2</label>
    </ligand>
</feature>
<dbReference type="InterPro" id="IPR006275">
    <property type="entry name" value="CPSase_lsu"/>
</dbReference>
<feature type="binding site" evidence="17">
    <location>
        <position position="208"/>
    </location>
    <ligand>
        <name>ATP</name>
        <dbReference type="ChEBI" id="CHEBI:30616"/>
        <label>1</label>
    </ligand>
</feature>
<dbReference type="Pfam" id="PF25596">
    <property type="entry name" value="CPSase_L_D1"/>
    <property type="match status" value="2"/>
</dbReference>
<evidence type="ECO:0000256" key="5">
    <source>
        <dbReference type="ARBA" id="ARBA00022598"/>
    </source>
</evidence>
<feature type="binding site" evidence="17">
    <location>
        <position position="298"/>
    </location>
    <ligand>
        <name>Mn(2+)</name>
        <dbReference type="ChEBI" id="CHEBI:29035"/>
        <label>2</label>
    </ligand>
</feature>
<dbReference type="AlphaFoldDB" id="A0A9D1ENW6"/>
<dbReference type="Gene3D" id="1.10.1030.10">
    <property type="entry name" value="Carbamoyl-phosphate synthetase, large subunit oligomerisation domain"/>
    <property type="match status" value="1"/>
</dbReference>
<dbReference type="FunFam" id="3.30.470.20:FF:000001">
    <property type="entry name" value="Carbamoyl-phosphate synthase large chain"/>
    <property type="match status" value="1"/>
</dbReference>
<feature type="region of interest" description="Carboxyphosphate synthetic domain" evidence="17">
    <location>
        <begin position="1"/>
        <end position="398"/>
    </location>
</feature>
<evidence type="ECO:0000256" key="12">
    <source>
        <dbReference type="ARBA" id="ARBA00022975"/>
    </source>
</evidence>
<dbReference type="InterPro" id="IPR033937">
    <property type="entry name" value="MGS_CPS_CarB"/>
</dbReference>
<feature type="binding site" evidence="17">
    <location>
        <position position="777"/>
    </location>
    <ligand>
        <name>ATP</name>
        <dbReference type="ChEBI" id="CHEBI:30616"/>
        <label>2</label>
    </ligand>
</feature>
<evidence type="ECO:0000256" key="13">
    <source>
        <dbReference type="ARBA" id="ARBA00023211"/>
    </source>
</evidence>
<evidence type="ECO:0000256" key="10">
    <source>
        <dbReference type="ARBA" id="ARBA00022840"/>
    </source>
</evidence>
<evidence type="ECO:0000313" key="20">
    <source>
        <dbReference type="EMBL" id="HIS24609.1"/>
    </source>
</evidence>
<comment type="similarity">
    <text evidence="3 17">Belongs to the CarB family.</text>
</comment>
<feature type="binding site" evidence="17">
    <location>
        <position position="832"/>
    </location>
    <ligand>
        <name>Mn(2+)</name>
        <dbReference type="ChEBI" id="CHEBI:29035"/>
        <label>4</label>
    </ligand>
</feature>
<comment type="catalytic activity">
    <reaction evidence="14 17">
        <text>hydrogencarbonate + NH4(+) + 2 ATP = carbamoyl phosphate + 2 ADP + phosphate + 2 H(+)</text>
        <dbReference type="Rhea" id="RHEA:18029"/>
        <dbReference type="ChEBI" id="CHEBI:15378"/>
        <dbReference type="ChEBI" id="CHEBI:17544"/>
        <dbReference type="ChEBI" id="CHEBI:28938"/>
        <dbReference type="ChEBI" id="CHEBI:30616"/>
        <dbReference type="ChEBI" id="CHEBI:43474"/>
        <dbReference type="ChEBI" id="CHEBI:58228"/>
        <dbReference type="ChEBI" id="CHEBI:456216"/>
        <dbReference type="EC" id="6.3.4.16"/>
    </reaction>
</comment>
<evidence type="ECO:0000256" key="14">
    <source>
        <dbReference type="ARBA" id="ARBA00047359"/>
    </source>
</evidence>
<evidence type="ECO:0000256" key="11">
    <source>
        <dbReference type="ARBA" id="ARBA00022842"/>
    </source>
</evidence>
<evidence type="ECO:0000256" key="17">
    <source>
        <dbReference type="HAMAP-Rule" id="MF_01210"/>
    </source>
</evidence>
<feature type="binding site" evidence="17">
    <location>
        <position position="776"/>
    </location>
    <ligand>
        <name>ATP</name>
        <dbReference type="ChEBI" id="CHEBI:30616"/>
        <label>2</label>
    </ligand>
</feature>
<evidence type="ECO:0000313" key="21">
    <source>
        <dbReference type="Proteomes" id="UP000823982"/>
    </source>
</evidence>
<feature type="binding site" evidence="17">
    <location>
        <position position="298"/>
    </location>
    <ligand>
        <name>Mn(2+)</name>
        <dbReference type="ChEBI" id="CHEBI:29035"/>
        <label>1</label>
    </ligand>
</feature>
<feature type="binding site" evidence="17">
    <location>
        <position position="751"/>
    </location>
    <ligand>
        <name>ATP</name>
        <dbReference type="ChEBI" id="CHEBI:30616"/>
        <label>2</label>
    </ligand>
</feature>
<feature type="binding site" evidence="17">
    <location>
        <position position="284"/>
    </location>
    <ligand>
        <name>Mn(2+)</name>
        <dbReference type="ChEBI" id="CHEBI:29035"/>
        <label>1</label>
    </ligand>
</feature>
<dbReference type="PRINTS" id="PR00098">
    <property type="entry name" value="CPSASE"/>
</dbReference>
<feature type="binding site" evidence="17">
    <location>
        <position position="779"/>
    </location>
    <ligand>
        <name>ATP</name>
        <dbReference type="ChEBI" id="CHEBI:30616"/>
        <label>2</label>
    </ligand>
</feature>
<organism evidence="20 21">
    <name type="scientific">Candidatus Faeciplasma gallinarum</name>
    <dbReference type="NCBI Taxonomy" id="2840799"/>
    <lineage>
        <taxon>Bacteria</taxon>
        <taxon>Bacillati</taxon>
        <taxon>Bacillota</taxon>
        <taxon>Clostridia</taxon>
        <taxon>Eubacteriales</taxon>
        <taxon>Oscillospiraceae</taxon>
        <taxon>Oscillospiraceae incertae sedis</taxon>
        <taxon>Candidatus Faeciplasma</taxon>
    </lineage>
</organism>
<evidence type="ECO:0000259" key="19">
    <source>
        <dbReference type="PROSITE" id="PS51855"/>
    </source>
</evidence>
<dbReference type="InterPro" id="IPR005483">
    <property type="entry name" value="CPSase_dom"/>
</dbReference>
<keyword evidence="9 17" id="KW-0547">Nucleotide-binding</keyword>
<dbReference type="Pfam" id="PF02142">
    <property type="entry name" value="MGS"/>
    <property type="match status" value="1"/>
</dbReference>
<dbReference type="InterPro" id="IPR036914">
    <property type="entry name" value="MGS-like_dom_sf"/>
</dbReference>
<dbReference type="SUPFAM" id="SSF56059">
    <property type="entry name" value="Glutathione synthetase ATP-binding domain-like"/>
    <property type="match status" value="2"/>
</dbReference>
<dbReference type="InterPro" id="IPR011761">
    <property type="entry name" value="ATP-grasp"/>
</dbReference>
<keyword evidence="5 17" id="KW-0436">Ligase</keyword>
<comment type="domain">
    <text evidence="17">The large subunit is composed of 2 ATP-grasp domains that are involved in binding the 2 ATP molecules needed for carbamoyl phosphate synthesis. The N-terminal ATP-grasp domain (referred to as the carboxyphosphate synthetic component) catalyzes the ATP-dependent phosphorylation of hydrogencarbonate to carboxyphosphate and the subsequent nucleophilic attack by ammonia to form a carbamate intermediate. The C-terminal ATP-grasp domain (referred to as the carbamoyl phosphate synthetic component) then catalyzes the phosphorylation of carbamate with the second ATP to form the end product carbamoyl phosphate. The reactive and unstable enzyme intermediates are sequentially channeled from one active site to the next through the interior of the protein over a distance of at least 96 A.</text>
</comment>
<dbReference type="PANTHER" id="PTHR11405">
    <property type="entry name" value="CARBAMOYLTRANSFERASE FAMILY MEMBER"/>
    <property type="match status" value="1"/>
</dbReference>
<feature type="binding site" evidence="17">
    <location>
        <position position="242"/>
    </location>
    <ligand>
        <name>ATP</name>
        <dbReference type="ChEBI" id="CHEBI:30616"/>
        <label>1</label>
    </ligand>
</feature>
<feature type="binding site" evidence="17">
    <location>
        <position position="819"/>
    </location>
    <ligand>
        <name>Mn(2+)</name>
        <dbReference type="ChEBI" id="CHEBI:29035"/>
        <label>3</label>
    </ligand>
</feature>
<feature type="binding site" evidence="17">
    <location>
        <position position="284"/>
    </location>
    <ligand>
        <name>ATP</name>
        <dbReference type="ChEBI" id="CHEBI:30616"/>
        <label>1</label>
    </ligand>
</feature>
<dbReference type="PANTHER" id="PTHR11405:SF53">
    <property type="entry name" value="CARBAMOYL-PHOSPHATE SYNTHASE [AMMONIA], MITOCHONDRIAL"/>
    <property type="match status" value="1"/>
</dbReference>
<comment type="function">
    <text evidence="16">Small subunit of the glutamine-dependent carbamoyl phosphate synthetase (CPSase). CPSase catalyzes the formation of carbamoyl phosphate from the ammonia moiety of glutamine, carbonate, and phosphate donated by ATP, constituting the first step of the biosynthetic pathway leading to pyrimidine nucleotides. The large subunit (synthetase) binds the substrates ammonia (free or transferred from glutamine from the small subunit), hydrogencarbonate and ATP and carries out an ATP-coupled ligase reaction, activating hydrogencarbonate by forming carboxy phosphate which reacts with ammonia to form carbamoyl phosphate.</text>
</comment>
<keyword evidence="11" id="KW-0460">Magnesium</keyword>
<dbReference type="HAMAP" id="MF_01210_B">
    <property type="entry name" value="CPSase_L_chain_B"/>
    <property type="match status" value="1"/>
</dbReference>
<dbReference type="Proteomes" id="UP000823982">
    <property type="component" value="Unassembled WGS sequence"/>
</dbReference>
<feature type="binding site" evidence="17">
    <location>
        <position position="747"/>
    </location>
    <ligand>
        <name>ATP</name>
        <dbReference type="ChEBI" id="CHEBI:30616"/>
        <label>2</label>
    </ligand>
</feature>
<feature type="binding site" evidence="17">
    <location>
        <position position="241"/>
    </location>
    <ligand>
        <name>ATP</name>
        <dbReference type="ChEBI" id="CHEBI:30616"/>
        <label>1</label>
    </ligand>
</feature>
<evidence type="ECO:0000256" key="1">
    <source>
        <dbReference type="ARBA" id="ARBA00001936"/>
    </source>
</evidence>